<gene>
    <name evidence="7" type="ORF">Ocin01_00622</name>
</gene>
<comment type="similarity">
    <text evidence="1">Belongs to the eukaryotic ribosomal protein eL22 family.</text>
</comment>
<dbReference type="STRING" id="48709.A0A1D2NL99"/>
<comment type="caution">
    <text evidence="7">The sequence shown here is derived from an EMBL/GenBank/DDBJ whole genome shotgun (WGS) entry which is preliminary data.</text>
</comment>
<dbReference type="InterPro" id="IPR002671">
    <property type="entry name" value="Ribosomal_eL22"/>
</dbReference>
<protein>
    <recommendedName>
        <fullName evidence="4">Large ribosomal subunit protein eL22</fullName>
    </recommendedName>
    <alternativeName>
        <fullName evidence="5">60S ribosomal protein L22</fullName>
    </alternativeName>
</protein>
<evidence type="ECO:0000313" key="7">
    <source>
        <dbReference type="EMBL" id="ODN06050.1"/>
    </source>
</evidence>
<dbReference type="GO" id="GO:0003735">
    <property type="term" value="F:structural constituent of ribosome"/>
    <property type="evidence" value="ECO:0007669"/>
    <property type="project" value="InterPro"/>
</dbReference>
<evidence type="ECO:0000256" key="3">
    <source>
        <dbReference type="ARBA" id="ARBA00023274"/>
    </source>
</evidence>
<evidence type="ECO:0000256" key="1">
    <source>
        <dbReference type="ARBA" id="ARBA00007817"/>
    </source>
</evidence>
<feature type="compositionally biased region" description="Low complexity" evidence="6">
    <location>
        <begin position="1"/>
        <end position="39"/>
    </location>
</feature>
<dbReference type="GO" id="GO:0003723">
    <property type="term" value="F:RNA binding"/>
    <property type="evidence" value="ECO:0007669"/>
    <property type="project" value="TreeGrafter"/>
</dbReference>
<reference evidence="7 8" key="1">
    <citation type="journal article" date="2016" name="Genome Biol. Evol.">
        <title>Gene Family Evolution Reflects Adaptation to Soil Environmental Stressors in the Genome of the Collembolan Orchesella cincta.</title>
        <authorList>
            <person name="Faddeeva-Vakhrusheva A."/>
            <person name="Derks M.F."/>
            <person name="Anvar S.Y."/>
            <person name="Agamennone V."/>
            <person name="Suring W."/>
            <person name="Smit S."/>
            <person name="van Straalen N.M."/>
            <person name="Roelofs D."/>
        </authorList>
    </citation>
    <scope>NUCLEOTIDE SEQUENCE [LARGE SCALE GENOMIC DNA]</scope>
    <source>
        <tissue evidence="7">Mixed pool</tissue>
    </source>
</reference>
<evidence type="ECO:0000256" key="6">
    <source>
        <dbReference type="SAM" id="MobiDB-lite"/>
    </source>
</evidence>
<dbReference type="PANTHER" id="PTHR10064:SF0">
    <property type="entry name" value="FI24544P1-RELATED"/>
    <property type="match status" value="1"/>
</dbReference>
<dbReference type="EMBL" id="LJIJ01000011">
    <property type="protein sequence ID" value="ODN06050.1"/>
    <property type="molecule type" value="Genomic_DNA"/>
</dbReference>
<accession>A0A1D2NL99</accession>
<dbReference type="Gene3D" id="3.30.1360.210">
    <property type="match status" value="1"/>
</dbReference>
<dbReference type="GO" id="GO:1990904">
    <property type="term" value="C:ribonucleoprotein complex"/>
    <property type="evidence" value="ECO:0007669"/>
    <property type="project" value="UniProtKB-KW"/>
</dbReference>
<evidence type="ECO:0000313" key="8">
    <source>
        <dbReference type="Proteomes" id="UP000094527"/>
    </source>
</evidence>
<dbReference type="AlphaFoldDB" id="A0A1D2NL99"/>
<sequence length="202" mass="21705">MAPPTAAKAAKAPAAAPAKKKAAPAPAKKAAEPKAPAAKPAEKKPADAPATAAKPAAPKKAAAKKAAPTAPKKTVLKGKNTAAGKKKKVASKFVIDCTLPAEDQLFNCLDFEKFLKERIKVQGKTSNFGNALNIERGDKNSKIVVNASIPFSKRYLKYLTKKYLKKNLLRDTLRVISTSREGYELRYFQIGNEADEDEEADE</sequence>
<evidence type="ECO:0000256" key="4">
    <source>
        <dbReference type="ARBA" id="ARBA00040613"/>
    </source>
</evidence>
<keyword evidence="3" id="KW-0687">Ribonucleoprotein</keyword>
<dbReference type="OrthoDB" id="10259820at2759"/>
<dbReference type="GO" id="GO:0002181">
    <property type="term" value="P:cytoplasmic translation"/>
    <property type="evidence" value="ECO:0007669"/>
    <property type="project" value="TreeGrafter"/>
</dbReference>
<dbReference type="InterPro" id="IPR038526">
    <property type="entry name" value="Ribosomal_eL22_sf"/>
</dbReference>
<dbReference type="Pfam" id="PF01776">
    <property type="entry name" value="Ribosomal_L22e"/>
    <property type="match status" value="1"/>
</dbReference>
<feature type="compositionally biased region" description="Low complexity" evidence="6">
    <location>
        <begin position="47"/>
        <end position="81"/>
    </location>
</feature>
<dbReference type="GO" id="GO:0005840">
    <property type="term" value="C:ribosome"/>
    <property type="evidence" value="ECO:0007669"/>
    <property type="project" value="UniProtKB-KW"/>
</dbReference>
<evidence type="ECO:0000256" key="5">
    <source>
        <dbReference type="ARBA" id="ARBA00041214"/>
    </source>
</evidence>
<keyword evidence="8" id="KW-1185">Reference proteome</keyword>
<proteinExistence type="inferred from homology"/>
<name>A0A1D2NL99_ORCCI</name>
<dbReference type="GO" id="GO:0005737">
    <property type="term" value="C:cytoplasm"/>
    <property type="evidence" value="ECO:0007669"/>
    <property type="project" value="UniProtKB-ARBA"/>
</dbReference>
<dbReference type="Proteomes" id="UP000094527">
    <property type="component" value="Unassembled WGS sequence"/>
</dbReference>
<evidence type="ECO:0000256" key="2">
    <source>
        <dbReference type="ARBA" id="ARBA00022980"/>
    </source>
</evidence>
<feature type="region of interest" description="Disordered" evidence="6">
    <location>
        <begin position="1"/>
        <end position="81"/>
    </location>
</feature>
<organism evidence="7 8">
    <name type="scientific">Orchesella cincta</name>
    <name type="common">Springtail</name>
    <name type="synonym">Podura cincta</name>
    <dbReference type="NCBI Taxonomy" id="48709"/>
    <lineage>
        <taxon>Eukaryota</taxon>
        <taxon>Metazoa</taxon>
        <taxon>Ecdysozoa</taxon>
        <taxon>Arthropoda</taxon>
        <taxon>Hexapoda</taxon>
        <taxon>Collembola</taxon>
        <taxon>Entomobryomorpha</taxon>
        <taxon>Entomobryoidea</taxon>
        <taxon>Orchesellidae</taxon>
        <taxon>Orchesellinae</taxon>
        <taxon>Orchesella</taxon>
    </lineage>
</organism>
<keyword evidence="2 7" id="KW-0689">Ribosomal protein</keyword>
<dbReference type="PANTHER" id="PTHR10064">
    <property type="entry name" value="60S RIBOSOMAL PROTEIN L22"/>
    <property type="match status" value="1"/>
</dbReference>
<dbReference type="FunFam" id="3.30.1360.210:FF:000001">
    <property type="entry name" value="60S ribosomal protein L22 1"/>
    <property type="match status" value="1"/>
</dbReference>
<dbReference type="OMA" id="FVIDCTL"/>